<accession>V5XD55</accession>
<dbReference type="AlphaFoldDB" id="V5XD55"/>
<feature type="transmembrane region" description="Helical" evidence="1">
    <location>
        <begin position="320"/>
        <end position="339"/>
    </location>
</feature>
<gene>
    <name evidence="2" type="ORF">D174_14615</name>
</gene>
<dbReference type="KEGG" id="mne:D174_14615"/>
<name>V5XD55_MYCNE</name>
<organism evidence="2 3">
    <name type="scientific">Mycolicibacterium neoaurum VKM Ac-1815D</name>
    <dbReference type="NCBI Taxonomy" id="700508"/>
    <lineage>
        <taxon>Bacteria</taxon>
        <taxon>Bacillati</taxon>
        <taxon>Actinomycetota</taxon>
        <taxon>Actinomycetes</taxon>
        <taxon>Mycobacteriales</taxon>
        <taxon>Mycobacteriaceae</taxon>
        <taxon>Mycolicibacterium</taxon>
    </lineage>
</organism>
<proteinExistence type="predicted"/>
<feature type="transmembrane region" description="Helical" evidence="1">
    <location>
        <begin position="237"/>
        <end position="262"/>
    </location>
</feature>
<evidence type="ECO:0000256" key="1">
    <source>
        <dbReference type="SAM" id="Phobius"/>
    </source>
</evidence>
<reference evidence="2 3" key="1">
    <citation type="journal article" date="2014" name="Genome Announc.">
        <title>Complete Genome Sequence of Sterol-Transforming Mycobacterium neoaurum Strain VKM Ac-1815D.</title>
        <authorList>
            <person name="Shtratnikova V.Y."/>
            <person name="Bragin E.Y."/>
            <person name="Dovbnya D.V."/>
            <person name="Pekov Y.A."/>
            <person name="Schelkunov M.I."/>
            <person name="Strizhov N."/>
            <person name="Ivashina T.V."/>
            <person name="Ashapkin V.V."/>
            <person name="Donova M.V."/>
        </authorList>
    </citation>
    <scope>NUCLEOTIDE SEQUENCE [LARGE SCALE GENOMIC DNA]</scope>
    <source>
        <strain evidence="2 3">VKM Ac-1815D</strain>
    </source>
</reference>
<feature type="transmembrane region" description="Helical" evidence="1">
    <location>
        <begin position="269"/>
        <end position="300"/>
    </location>
</feature>
<keyword evidence="1" id="KW-0472">Membrane</keyword>
<sequence>MQVAARCHVPSLRSPRCHVPSLRSPRGPFSTFATLYTVAMVLEFSERWPTPWFTGTFLTAATLAVATGMTRIAFLGLLVAATGYVAFFQFPEVANHVNLMICLNIAMIGVLAVSLLRRARSADDDYAVIAPVLRMSLMLIYVLAGFHKLNSDYFDTAASCAAGILTSVIHALRTDLLGIPVVVPIALGAVFLGYRLVRRGRFGVVGNRLFTAVTAAMGLAGLTVVAVVVFYTHLGPLLTAIGLTAAIAVLGWELVGGLLLAVPRLQAAIVAFALTMHAALALIGFVDFGSMAAALLFAFLPTSYRQVLIDGAIRLRGRTVSRIGVYVGIAIAIALVSGVDAHLDRIPQWTLISGMAFDAAVLIVIWPILAAVFSPSPRPEWGGVRIIDARTPVVLYLVPAVLVGIAATPYLGLRTAGNFSMFSNLRTEGERSNHLLLGGNPLKIWGYQDDIVWIIDIDDRYGDVIHHYDAGARGYALPVVEFRKWVHEWDEAGYRVPLTYGYRGIRYTTDDIVTDPIWRTPNRTLPMVLLDFRLIQPGEPNYCRW</sequence>
<feature type="transmembrane region" description="Helical" evidence="1">
    <location>
        <begin position="177"/>
        <end position="197"/>
    </location>
</feature>
<feature type="transmembrane region" description="Helical" evidence="1">
    <location>
        <begin position="209"/>
        <end position="231"/>
    </location>
</feature>
<protein>
    <submittedName>
        <fullName evidence="2">Uncharacterized protein</fullName>
    </submittedName>
</protein>
<keyword evidence="1" id="KW-0812">Transmembrane</keyword>
<keyword evidence="1" id="KW-1133">Transmembrane helix</keyword>
<dbReference type="Proteomes" id="UP000018763">
    <property type="component" value="Chromosome"/>
</dbReference>
<keyword evidence="3" id="KW-1185">Reference proteome</keyword>
<feature type="transmembrane region" description="Helical" evidence="1">
    <location>
        <begin position="128"/>
        <end position="146"/>
    </location>
</feature>
<dbReference type="EMBL" id="CP006936">
    <property type="protein sequence ID" value="AHC25743.1"/>
    <property type="molecule type" value="Genomic_DNA"/>
</dbReference>
<feature type="transmembrane region" description="Helical" evidence="1">
    <location>
        <begin position="393"/>
        <end position="413"/>
    </location>
</feature>
<feature type="transmembrane region" description="Helical" evidence="1">
    <location>
        <begin position="96"/>
        <end position="116"/>
    </location>
</feature>
<evidence type="ECO:0000313" key="3">
    <source>
        <dbReference type="Proteomes" id="UP000018763"/>
    </source>
</evidence>
<feature type="transmembrane region" description="Helical" evidence="1">
    <location>
        <begin position="351"/>
        <end position="373"/>
    </location>
</feature>
<dbReference type="eggNOG" id="COG3011">
    <property type="taxonomic scope" value="Bacteria"/>
</dbReference>
<evidence type="ECO:0000313" key="2">
    <source>
        <dbReference type="EMBL" id="AHC25743.1"/>
    </source>
</evidence>